<dbReference type="Proteomes" id="UP001302486">
    <property type="component" value="Chromosome"/>
</dbReference>
<feature type="domain" description="Secretion system C-terminal sorting" evidence="2">
    <location>
        <begin position="277"/>
        <end position="345"/>
    </location>
</feature>
<evidence type="ECO:0000259" key="2">
    <source>
        <dbReference type="Pfam" id="PF18962"/>
    </source>
</evidence>
<accession>A0AA97ENH2</accession>
<dbReference type="NCBIfam" id="TIGR04183">
    <property type="entry name" value="Por_Secre_tail"/>
    <property type="match status" value="1"/>
</dbReference>
<proteinExistence type="predicted"/>
<name>A0AA97ENH2_9FLAO</name>
<dbReference type="InterPro" id="IPR053139">
    <property type="entry name" value="Surface_bspA-like"/>
</dbReference>
<keyword evidence="4" id="KW-1185">Reference proteome</keyword>
<dbReference type="EMBL" id="CP136521">
    <property type="protein sequence ID" value="WOD44624.1"/>
    <property type="molecule type" value="Genomic_DNA"/>
</dbReference>
<dbReference type="KEGG" id="hws:RNZ46_05040"/>
<dbReference type="PANTHER" id="PTHR45661:SF3">
    <property type="entry name" value="IG-LIKE DOMAIN-CONTAINING PROTEIN"/>
    <property type="match status" value="1"/>
</dbReference>
<evidence type="ECO:0000313" key="4">
    <source>
        <dbReference type="Proteomes" id="UP001302486"/>
    </source>
</evidence>
<dbReference type="Pfam" id="PF13306">
    <property type="entry name" value="LRR_5"/>
    <property type="match status" value="1"/>
</dbReference>
<sequence>MKPELITGNSFWIKKLFVIIAILNFGIAAAEDFNVDGIEYYIIPNTTNVAVSGNNGQYSGDIVIPSTVTYASVVYAVTAIRGVAFYNCNGLTSVTLPNSITTIGDSAFSNCTSLTSINVPSSVTSIGHSAFMGCISLPSITIPDGITTIRMYTFFVCTSLTSVTIPDSVTSIEQSAFGNCTSLPSVTIPNAVTSIGVNAFSSCTSLTLVDCRIPTPLAIDASVFGNVNQPECTLTVPACSAELYQAAAVWQDFNPIQERSTCSLSLDEALNRDNISVYPNPVTNKLVIKNSFSGNLKLKVFNEVGQLVLKQDQNTLIVSLDVSTLSKGLYFLNIISEANKTQTIKFIKN</sequence>
<dbReference type="InterPro" id="IPR026906">
    <property type="entry name" value="LRR_5"/>
</dbReference>
<organism evidence="3 4">
    <name type="scientific">Hwangdonia lutea</name>
    <dbReference type="NCBI Taxonomy" id="3075823"/>
    <lineage>
        <taxon>Bacteria</taxon>
        <taxon>Pseudomonadati</taxon>
        <taxon>Bacteroidota</taxon>
        <taxon>Flavobacteriia</taxon>
        <taxon>Flavobacteriales</taxon>
        <taxon>Flavobacteriaceae</taxon>
        <taxon>Hwangdonia</taxon>
    </lineage>
</organism>
<reference evidence="4" key="1">
    <citation type="submission" date="2024-06" db="EMBL/GenBank/DDBJ databases">
        <title>Hwangdonia haimaensis gen. nov., sp. nov., a member of the family Flavobacteriaceae isolated from the haima cold seep.</title>
        <authorList>
            <person name="Li J."/>
        </authorList>
    </citation>
    <scope>NUCLEOTIDE SEQUENCE [LARGE SCALE GENOMIC DNA]</scope>
    <source>
        <strain evidence="4">SCSIO 19198</strain>
    </source>
</reference>
<dbReference type="RefSeq" id="WP_316984288.1">
    <property type="nucleotide sequence ID" value="NZ_CP136521.1"/>
</dbReference>
<dbReference type="Pfam" id="PF18962">
    <property type="entry name" value="Por_Secre_tail"/>
    <property type="match status" value="1"/>
</dbReference>
<dbReference type="InterPro" id="IPR032675">
    <property type="entry name" value="LRR_dom_sf"/>
</dbReference>
<gene>
    <name evidence="3" type="ORF">RNZ46_05040</name>
</gene>
<dbReference type="InterPro" id="IPR026444">
    <property type="entry name" value="Secre_tail"/>
</dbReference>
<dbReference type="AlphaFoldDB" id="A0AA97ENH2"/>
<keyword evidence="1" id="KW-0732">Signal</keyword>
<dbReference type="Gene3D" id="3.80.10.10">
    <property type="entry name" value="Ribonuclease Inhibitor"/>
    <property type="match status" value="1"/>
</dbReference>
<dbReference type="SUPFAM" id="SSF52058">
    <property type="entry name" value="L domain-like"/>
    <property type="match status" value="1"/>
</dbReference>
<protein>
    <submittedName>
        <fullName evidence="3">Leucine-rich repeat domain-containing protein</fullName>
    </submittedName>
</protein>
<evidence type="ECO:0000256" key="1">
    <source>
        <dbReference type="ARBA" id="ARBA00022729"/>
    </source>
</evidence>
<evidence type="ECO:0000313" key="3">
    <source>
        <dbReference type="EMBL" id="WOD44624.1"/>
    </source>
</evidence>
<dbReference type="PANTHER" id="PTHR45661">
    <property type="entry name" value="SURFACE ANTIGEN"/>
    <property type="match status" value="1"/>
</dbReference>